<organism evidence="2 3">
    <name type="scientific">Castilleja foliolosa</name>
    <dbReference type="NCBI Taxonomy" id="1961234"/>
    <lineage>
        <taxon>Eukaryota</taxon>
        <taxon>Viridiplantae</taxon>
        <taxon>Streptophyta</taxon>
        <taxon>Embryophyta</taxon>
        <taxon>Tracheophyta</taxon>
        <taxon>Spermatophyta</taxon>
        <taxon>Magnoliopsida</taxon>
        <taxon>eudicotyledons</taxon>
        <taxon>Gunneridae</taxon>
        <taxon>Pentapetalae</taxon>
        <taxon>asterids</taxon>
        <taxon>lamiids</taxon>
        <taxon>Lamiales</taxon>
        <taxon>Orobanchaceae</taxon>
        <taxon>Pedicularideae</taxon>
        <taxon>Castillejinae</taxon>
        <taxon>Castilleja</taxon>
    </lineage>
</organism>
<accession>A0ABD3EMR7</accession>
<sequence length="219" mass="25661">MSDYSKDHYNSYYLFKYHYTRPFLKYTAASKHTFKHISSFLNLTSSFKMDLSEFDHEYLETEDDAIDQLKEKKEKGESSTIPWNLDDKWLEDAKKWVQEEPKPDDKLVTEASKWLEPAEKWEEEKLEEEPADKWEEAAAKWLEAEAAATKPDDKKWPARKWLMQHELKGERKEPSDEVDPDEGHAVKKVDPDEGHAVKKQKNEEGEGSCEEGETDGTEN</sequence>
<reference evidence="3" key="1">
    <citation type="journal article" date="2024" name="IScience">
        <title>Strigolactones Initiate the Formation of Haustorium-like Structures in Castilleja.</title>
        <authorList>
            <person name="Buerger M."/>
            <person name="Peterson D."/>
            <person name="Chory J."/>
        </authorList>
    </citation>
    <scope>NUCLEOTIDE SEQUENCE [LARGE SCALE GENOMIC DNA]</scope>
</reference>
<dbReference type="Proteomes" id="UP001632038">
    <property type="component" value="Unassembled WGS sequence"/>
</dbReference>
<evidence type="ECO:0000313" key="3">
    <source>
        <dbReference type="Proteomes" id="UP001632038"/>
    </source>
</evidence>
<feature type="compositionally biased region" description="Basic and acidic residues" evidence="1">
    <location>
        <begin position="163"/>
        <end position="204"/>
    </location>
</feature>
<comment type="caution">
    <text evidence="2">The sequence shown here is derived from an EMBL/GenBank/DDBJ whole genome shotgun (WGS) entry which is preliminary data.</text>
</comment>
<proteinExistence type="predicted"/>
<evidence type="ECO:0000256" key="1">
    <source>
        <dbReference type="SAM" id="MobiDB-lite"/>
    </source>
</evidence>
<dbReference type="AlphaFoldDB" id="A0ABD3EMR7"/>
<dbReference type="EMBL" id="JAVIJP010000001">
    <property type="protein sequence ID" value="KAL3655727.1"/>
    <property type="molecule type" value="Genomic_DNA"/>
</dbReference>
<gene>
    <name evidence="2" type="ORF">CASFOL_000123</name>
</gene>
<name>A0ABD3EMR7_9LAMI</name>
<protein>
    <submittedName>
        <fullName evidence="2">Uncharacterized protein</fullName>
    </submittedName>
</protein>
<keyword evidence="3" id="KW-1185">Reference proteome</keyword>
<evidence type="ECO:0000313" key="2">
    <source>
        <dbReference type="EMBL" id="KAL3655727.1"/>
    </source>
</evidence>
<feature type="compositionally biased region" description="Acidic residues" evidence="1">
    <location>
        <begin position="205"/>
        <end position="219"/>
    </location>
</feature>
<feature type="region of interest" description="Disordered" evidence="1">
    <location>
        <begin position="142"/>
        <end position="219"/>
    </location>
</feature>